<dbReference type="OrthoDB" id="10429700at2759"/>
<accession>A0A9P6GWX1</accession>
<evidence type="ECO:0000313" key="3">
    <source>
        <dbReference type="Proteomes" id="UP000740883"/>
    </source>
</evidence>
<reference evidence="2 3" key="1">
    <citation type="journal article" date="2020" name="Genome Biol. Evol.">
        <title>Comparative genomics of strictly vertically transmitted, feminizing microsporidia endosymbionts of amphipod crustaceans.</title>
        <authorList>
            <person name="Cormier A."/>
            <person name="Chebbi M.A."/>
            <person name="Giraud I."/>
            <person name="Wattier R."/>
            <person name="Teixeira M."/>
            <person name="Gilbert C."/>
            <person name="Rigaud T."/>
            <person name="Cordaux R."/>
        </authorList>
    </citation>
    <scope>NUCLEOTIDE SEQUENCE [LARGE SCALE GENOMIC DNA]</scope>
    <source>
        <strain evidence="2 3">Ou3-Ou53</strain>
    </source>
</reference>
<comment type="caution">
    <text evidence="2">The sequence shown here is derived from an EMBL/GenBank/DDBJ whole genome shotgun (WGS) entry which is preliminary data.</text>
</comment>
<dbReference type="AlphaFoldDB" id="A0A9P6GWX1"/>
<dbReference type="EMBL" id="SBJO01000298">
    <property type="protein sequence ID" value="KAF9761590.1"/>
    <property type="molecule type" value="Genomic_DNA"/>
</dbReference>
<proteinExistence type="predicted"/>
<sequence length="129" mass="14594">MYKAKTNIVPYVMTWDGMVTGYHKKYIQELGIQPTLEAYIQSIVLKKTLESVSLERRRGLDQDEAGEEEVVRSVEKLVDISRREQGCETEDTQPKYQGTTKDPEDLNVGGVSLSLEVHEGLDTEASKMN</sequence>
<protein>
    <submittedName>
        <fullName evidence="2">Uncharacterized protein</fullName>
    </submittedName>
</protein>
<name>A0A9P6GWX1_9MICR</name>
<organism evidence="2 3">
    <name type="scientific">Nosema granulosis</name>
    <dbReference type="NCBI Taxonomy" id="83296"/>
    <lineage>
        <taxon>Eukaryota</taxon>
        <taxon>Fungi</taxon>
        <taxon>Fungi incertae sedis</taxon>
        <taxon>Microsporidia</taxon>
        <taxon>Nosematidae</taxon>
        <taxon>Nosema</taxon>
    </lineage>
</organism>
<evidence type="ECO:0000313" key="2">
    <source>
        <dbReference type="EMBL" id="KAF9761590.1"/>
    </source>
</evidence>
<feature type="region of interest" description="Disordered" evidence="1">
    <location>
        <begin position="81"/>
        <end position="108"/>
    </location>
</feature>
<gene>
    <name evidence="2" type="ORF">NGRA_2541</name>
</gene>
<evidence type="ECO:0000256" key="1">
    <source>
        <dbReference type="SAM" id="MobiDB-lite"/>
    </source>
</evidence>
<dbReference type="Proteomes" id="UP000740883">
    <property type="component" value="Unassembled WGS sequence"/>
</dbReference>
<keyword evidence="3" id="KW-1185">Reference proteome</keyword>